<sequence>MTDLKITQAAFLNAEELLVRLLVKISPVFPFIQVSLSQCKLYFLIAKNTVLISLLILDTVSAHQIV</sequence>
<evidence type="ECO:0000313" key="1">
    <source>
        <dbReference type="EMBL" id="KFF24662.1"/>
    </source>
</evidence>
<reference evidence="1 2" key="1">
    <citation type="submission" date="2014-07" db="EMBL/GenBank/DDBJ databases">
        <title>Genome of Chryseobacterium vrystaatense LMG 22846.</title>
        <authorList>
            <person name="Pipes S.E."/>
            <person name="Stropko S.J."/>
            <person name="Newman J.D."/>
        </authorList>
    </citation>
    <scope>NUCLEOTIDE SEQUENCE [LARGE SCALE GENOMIC DNA]</scope>
    <source>
        <strain evidence="1 2">LMG 22846</strain>
    </source>
</reference>
<keyword evidence="2" id="KW-1185">Reference proteome</keyword>
<evidence type="ECO:0000313" key="2">
    <source>
        <dbReference type="Proteomes" id="UP000028719"/>
    </source>
</evidence>
<protein>
    <submittedName>
        <fullName evidence="1">Uncharacterized protein</fullName>
    </submittedName>
</protein>
<dbReference type="EMBL" id="JPRI01000008">
    <property type="protein sequence ID" value="KFF24662.1"/>
    <property type="molecule type" value="Genomic_DNA"/>
</dbReference>
<organism evidence="1 2">
    <name type="scientific">Chryseobacterium vrystaatense</name>
    <dbReference type="NCBI Taxonomy" id="307480"/>
    <lineage>
        <taxon>Bacteria</taxon>
        <taxon>Pseudomonadati</taxon>
        <taxon>Bacteroidota</taxon>
        <taxon>Flavobacteriia</taxon>
        <taxon>Flavobacteriales</taxon>
        <taxon>Weeksellaceae</taxon>
        <taxon>Chryseobacterium group</taxon>
        <taxon>Chryseobacterium</taxon>
    </lineage>
</organism>
<dbReference type="Proteomes" id="UP000028719">
    <property type="component" value="Unassembled WGS sequence"/>
</dbReference>
<proteinExistence type="predicted"/>
<comment type="caution">
    <text evidence="1">The sequence shown here is derived from an EMBL/GenBank/DDBJ whole genome shotgun (WGS) entry which is preliminary data.</text>
</comment>
<accession>A0ABR4UK87</accession>
<name>A0ABR4UK87_9FLAO</name>
<gene>
    <name evidence="1" type="ORF">IW16_20355</name>
</gene>